<feature type="region of interest" description="Disordered" evidence="1">
    <location>
        <begin position="1"/>
        <end position="21"/>
    </location>
</feature>
<dbReference type="AlphaFoldDB" id="A0ABD3JW10"/>
<sequence length="367" mass="40298">MATATPPPLSPPPPSQPPPRAADFRTVLSESRRILKAHSRHFLVLYVLFLLPLSLCVAAYPILHRLLLSSFSSFSDPYHVQALLRRSPLLNQPAEHHQSSVDPRSVLVSVGYSCFLTLLFICATCSITYSVVQVFYGRPVKLPSAIKSIRTSFFPLLATLICTQAITSSIVIGSGILGFLILKGAELAIGHEISYSSPYFLGLAAAIAVALVLVLAYLQVQWGLANVVVVVESSYGFAPLRRSAYLVKGMRGVALSLTLYFGLLWGLLLCTGTLWTSESVIDGNEWRRRSFVAQIGWTSSCLTTLMQLSLLTMLMQLSLAATVVLYMYCKALHGELAMKIAEEFAREYVSLPFDEEKVPHVVYVAHA</sequence>
<keyword evidence="4" id="KW-1185">Reference proteome</keyword>
<keyword evidence="2" id="KW-0812">Transmembrane</keyword>
<feature type="compositionally biased region" description="Pro residues" evidence="1">
    <location>
        <begin position="1"/>
        <end position="20"/>
    </location>
</feature>
<accession>A0ABD3JW10</accession>
<dbReference type="PANTHER" id="PTHR33133:SF7">
    <property type="entry name" value="F26K24.10 PROTEIN-RELATED"/>
    <property type="match status" value="1"/>
</dbReference>
<feature type="transmembrane region" description="Helical" evidence="2">
    <location>
        <begin position="201"/>
        <end position="231"/>
    </location>
</feature>
<keyword evidence="2" id="KW-0472">Membrane</keyword>
<evidence type="ECO:0000256" key="2">
    <source>
        <dbReference type="SAM" id="Phobius"/>
    </source>
</evidence>
<evidence type="ECO:0000313" key="4">
    <source>
        <dbReference type="Proteomes" id="UP001634007"/>
    </source>
</evidence>
<evidence type="ECO:0000313" key="3">
    <source>
        <dbReference type="EMBL" id="KAL3731653.1"/>
    </source>
</evidence>
<feature type="transmembrane region" description="Helical" evidence="2">
    <location>
        <begin position="42"/>
        <end position="63"/>
    </location>
</feature>
<dbReference type="Proteomes" id="UP001634007">
    <property type="component" value="Unassembled WGS sequence"/>
</dbReference>
<protein>
    <submittedName>
        <fullName evidence="3">Uncharacterized protein</fullName>
    </submittedName>
</protein>
<feature type="transmembrane region" description="Helical" evidence="2">
    <location>
        <begin position="153"/>
        <end position="181"/>
    </location>
</feature>
<reference evidence="3 4" key="1">
    <citation type="submission" date="2024-11" db="EMBL/GenBank/DDBJ databases">
        <title>Chromosome-level genome assembly of Eucalyptus globulus Labill. provides insights into its genome evolution.</title>
        <authorList>
            <person name="Li X."/>
        </authorList>
    </citation>
    <scope>NUCLEOTIDE SEQUENCE [LARGE SCALE GENOMIC DNA]</scope>
    <source>
        <strain evidence="3">CL2024</strain>
        <tissue evidence="3">Fresh tender leaves</tissue>
    </source>
</reference>
<gene>
    <name evidence="3" type="ORF">ACJRO7_028521</name>
</gene>
<dbReference type="PANTHER" id="PTHR33133">
    <property type="entry name" value="OS08G0107100 PROTEIN-RELATED"/>
    <property type="match status" value="1"/>
</dbReference>
<feature type="transmembrane region" description="Helical" evidence="2">
    <location>
        <begin position="252"/>
        <end position="275"/>
    </location>
</feature>
<proteinExistence type="predicted"/>
<comment type="caution">
    <text evidence="3">The sequence shown here is derived from an EMBL/GenBank/DDBJ whole genome shotgun (WGS) entry which is preliminary data.</text>
</comment>
<feature type="transmembrane region" description="Helical" evidence="2">
    <location>
        <begin position="110"/>
        <end position="132"/>
    </location>
</feature>
<keyword evidence="2" id="KW-1133">Transmembrane helix</keyword>
<evidence type="ECO:0000256" key="1">
    <source>
        <dbReference type="SAM" id="MobiDB-lite"/>
    </source>
</evidence>
<organism evidence="3 4">
    <name type="scientific">Eucalyptus globulus</name>
    <name type="common">Tasmanian blue gum</name>
    <dbReference type="NCBI Taxonomy" id="34317"/>
    <lineage>
        <taxon>Eukaryota</taxon>
        <taxon>Viridiplantae</taxon>
        <taxon>Streptophyta</taxon>
        <taxon>Embryophyta</taxon>
        <taxon>Tracheophyta</taxon>
        <taxon>Spermatophyta</taxon>
        <taxon>Magnoliopsida</taxon>
        <taxon>eudicotyledons</taxon>
        <taxon>Gunneridae</taxon>
        <taxon>Pentapetalae</taxon>
        <taxon>rosids</taxon>
        <taxon>malvids</taxon>
        <taxon>Myrtales</taxon>
        <taxon>Myrtaceae</taxon>
        <taxon>Myrtoideae</taxon>
        <taxon>Eucalypteae</taxon>
        <taxon>Eucalyptus</taxon>
    </lineage>
</organism>
<dbReference type="EMBL" id="JBJKBG010000007">
    <property type="protein sequence ID" value="KAL3731653.1"/>
    <property type="molecule type" value="Genomic_DNA"/>
</dbReference>
<feature type="transmembrane region" description="Helical" evidence="2">
    <location>
        <begin position="308"/>
        <end position="329"/>
    </location>
</feature>
<name>A0ABD3JW10_EUCGL</name>